<dbReference type="CDD" id="cd04631">
    <property type="entry name" value="CBS_archAMPK_gamma-repeat2"/>
    <property type="match status" value="1"/>
</dbReference>
<dbReference type="KEGG" id="mae:Maeo_0630"/>
<proteinExistence type="predicted"/>
<keyword evidence="5" id="KW-1185">Reference proteome</keyword>
<dbReference type="InterPro" id="IPR051462">
    <property type="entry name" value="CBS_domain-containing"/>
</dbReference>
<dbReference type="SUPFAM" id="SSF54631">
    <property type="entry name" value="CBS-domain pair"/>
    <property type="match status" value="3"/>
</dbReference>
<keyword evidence="1" id="KW-0677">Repeat</keyword>
<dbReference type="CDD" id="cd17779">
    <property type="entry name" value="CBS_archAMPK_gamma-repeat1"/>
    <property type="match status" value="1"/>
</dbReference>
<dbReference type="HOGENOM" id="CLU_076812_0_0_2"/>
<dbReference type="EMBL" id="CP000743">
    <property type="protein sequence ID" value="ABR56214.1"/>
    <property type="molecule type" value="Genomic_DNA"/>
</dbReference>
<dbReference type="Proteomes" id="UP000001106">
    <property type="component" value="Chromosome"/>
</dbReference>
<dbReference type="SMART" id="SM00116">
    <property type="entry name" value="CBS"/>
    <property type="match status" value="4"/>
</dbReference>
<feature type="domain" description="CBS" evidence="3">
    <location>
        <begin position="152"/>
        <end position="210"/>
    </location>
</feature>
<dbReference type="GeneID" id="5327677"/>
<sequence length="279" mass="31155">MKITKIIEGNNAIMIYPSTTIRDALQIMDESDIRRIAVVDAGSNRVEGVLSSVDIVDFMGGGSKYNLVKSKHNRNLYAAINEPVKSIMASNPICVKETARLKDVLNTFSEKHIGGAPIVDKDNKLISMITERIILKSLKEDIGEKETVEDYMTKNPVVASGGERIKDVARTMVRNEFRRLPVVSHGKLIGKITSKDFIEFLGSDMVFEKLKTGNIRELTNMRVEDIINGKKNPTISNDAPLREAVEIMEKENTWALPVMDGSKLVGIITEKDILAYFKE</sequence>
<dbReference type="Gene3D" id="3.10.580.10">
    <property type="entry name" value="CBS-domain"/>
    <property type="match status" value="2"/>
</dbReference>
<feature type="domain" description="CBS" evidence="3">
    <location>
        <begin position="226"/>
        <end position="279"/>
    </location>
</feature>
<dbReference type="Pfam" id="PF00571">
    <property type="entry name" value="CBS"/>
    <property type="match status" value="4"/>
</dbReference>
<reference evidence="4" key="1">
    <citation type="submission" date="2007-06" db="EMBL/GenBank/DDBJ databases">
        <title>Complete sequence of Methanococcus aeolicus Nankai-3.</title>
        <authorList>
            <consortium name="US DOE Joint Genome Institute"/>
            <person name="Copeland A."/>
            <person name="Lucas S."/>
            <person name="Lapidus A."/>
            <person name="Barry K."/>
            <person name="Glavina del Rio T."/>
            <person name="Dalin E."/>
            <person name="Tice H."/>
            <person name="Pitluck S."/>
            <person name="Chain P."/>
            <person name="Malfatti S."/>
            <person name="Shin M."/>
            <person name="Vergez L."/>
            <person name="Schmutz J."/>
            <person name="Larimer F."/>
            <person name="Land M."/>
            <person name="Hauser L."/>
            <person name="Kyrpides N."/>
            <person name="Lykidis A."/>
            <person name="Sieprawska-Lupa M."/>
            <person name="Whitman W.B."/>
            <person name="Richardson P."/>
        </authorList>
    </citation>
    <scope>NUCLEOTIDE SEQUENCE [LARGE SCALE GENOMIC DNA]</scope>
    <source>
        <strain evidence="4">Nankai-3</strain>
    </source>
</reference>
<evidence type="ECO:0000256" key="2">
    <source>
        <dbReference type="PROSITE-ProRule" id="PRU00703"/>
    </source>
</evidence>
<accession>A6UUP2</accession>
<protein>
    <submittedName>
        <fullName evidence="4">CBS domain containing protein</fullName>
    </submittedName>
</protein>
<evidence type="ECO:0000256" key="1">
    <source>
        <dbReference type="ARBA" id="ARBA00022737"/>
    </source>
</evidence>
<dbReference type="RefSeq" id="WP_011973346.1">
    <property type="nucleotide sequence ID" value="NC_009635.1"/>
</dbReference>
<dbReference type="eggNOG" id="arCOG00600">
    <property type="taxonomic scope" value="Archaea"/>
</dbReference>
<dbReference type="STRING" id="419665.Maeo_0630"/>
<dbReference type="AlphaFoldDB" id="A6UUP2"/>
<dbReference type="OrthoDB" id="43333at2157"/>
<dbReference type="PANTHER" id="PTHR48108">
    <property type="entry name" value="CBS DOMAIN-CONTAINING PROTEIN CBSX2, CHLOROPLASTIC"/>
    <property type="match status" value="1"/>
</dbReference>
<evidence type="ECO:0000313" key="5">
    <source>
        <dbReference type="Proteomes" id="UP000001106"/>
    </source>
</evidence>
<evidence type="ECO:0000259" key="3">
    <source>
        <dbReference type="PROSITE" id="PS51371"/>
    </source>
</evidence>
<keyword evidence="2" id="KW-0129">CBS domain</keyword>
<dbReference type="InterPro" id="IPR046342">
    <property type="entry name" value="CBS_dom_sf"/>
</dbReference>
<feature type="domain" description="CBS" evidence="3">
    <location>
        <begin position="88"/>
        <end position="144"/>
    </location>
</feature>
<dbReference type="PROSITE" id="PS51371">
    <property type="entry name" value="CBS"/>
    <property type="match status" value="4"/>
</dbReference>
<dbReference type="InterPro" id="IPR000644">
    <property type="entry name" value="CBS_dom"/>
</dbReference>
<dbReference type="PANTHER" id="PTHR48108:SF35">
    <property type="entry name" value="ZINC METALLOPROTEASE MJ0392"/>
    <property type="match status" value="1"/>
</dbReference>
<evidence type="ECO:0000313" key="4">
    <source>
        <dbReference type="EMBL" id="ABR56214.1"/>
    </source>
</evidence>
<name>A6UUP2_META3</name>
<feature type="domain" description="CBS" evidence="3">
    <location>
        <begin position="3"/>
        <end position="65"/>
    </location>
</feature>
<gene>
    <name evidence="4" type="ordered locus">Maeo_0630</name>
</gene>
<organism evidence="4 5">
    <name type="scientific">Methanococcus aeolicus (strain ATCC BAA-1280 / DSM 17508 / OCM 812 / Nankai-3)</name>
    <dbReference type="NCBI Taxonomy" id="419665"/>
    <lineage>
        <taxon>Archaea</taxon>
        <taxon>Methanobacteriati</taxon>
        <taxon>Methanobacteriota</taxon>
        <taxon>Methanomada group</taxon>
        <taxon>Methanococci</taxon>
        <taxon>Methanococcales</taxon>
        <taxon>Methanococcaceae</taxon>
        <taxon>Methanococcus</taxon>
    </lineage>
</organism>